<feature type="domain" description="MacB-like periplasmic core" evidence="8">
    <location>
        <begin position="20"/>
        <end position="235"/>
    </location>
</feature>
<feature type="transmembrane region" description="Helical" evidence="6">
    <location>
        <begin position="21"/>
        <end position="43"/>
    </location>
</feature>
<dbReference type="GO" id="GO:0005886">
    <property type="term" value="C:plasma membrane"/>
    <property type="evidence" value="ECO:0007669"/>
    <property type="project" value="UniProtKB-SubCell"/>
</dbReference>
<evidence type="ECO:0000256" key="1">
    <source>
        <dbReference type="ARBA" id="ARBA00004651"/>
    </source>
</evidence>
<evidence type="ECO:0000313" key="10">
    <source>
        <dbReference type="Proteomes" id="UP001209317"/>
    </source>
</evidence>
<evidence type="ECO:0000256" key="2">
    <source>
        <dbReference type="ARBA" id="ARBA00022475"/>
    </source>
</evidence>
<dbReference type="Pfam" id="PF02687">
    <property type="entry name" value="FtsX"/>
    <property type="match status" value="2"/>
</dbReference>
<evidence type="ECO:0000259" key="8">
    <source>
        <dbReference type="Pfam" id="PF12704"/>
    </source>
</evidence>
<evidence type="ECO:0000256" key="3">
    <source>
        <dbReference type="ARBA" id="ARBA00022692"/>
    </source>
</evidence>
<dbReference type="InterPro" id="IPR003838">
    <property type="entry name" value="ABC3_permease_C"/>
</dbReference>
<comment type="subcellular location">
    <subcellularLocation>
        <location evidence="1">Cell membrane</location>
        <topology evidence="1">Multi-pass membrane protein</topology>
    </subcellularLocation>
</comment>
<feature type="transmembrane region" description="Helical" evidence="6">
    <location>
        <begin position="672"/>
        <end position="695"/>
    </location>
</feature>
<evidence type="ECO:0000259" key="7">
    <source>
        <dbReference type="Pfam" id="PF02687"/>
    </source>
</evidence>
<feature type="domain" description="ABC3 transporter permease C-terminal" evidence="7">
    <location>
        <begin position="676"/>
        <end position="785"/>
    </location>
</feature>
<keyword evidence="2" id="KW-1003">Cell membrane</keyword>
<feature type="domain" description="ABC3 transporter permease C-terminal" evidence="7">
    <location>
        <begin position="295"/>
        <end position="401"/>
    </location>
</feature>
<organism evidence="9 10">
    <name type="scientific">Haoranjiania flava</name>
    <dbReference type="NCBI Taxonomy" id="1856322"/>
    <lineage>
        <taxon>Bacteria</taxon>
        <taxon>Pseudomonadati</taxon>
        <taxon>Bacteroidota</taxon>
        <taxon>Chitinophagia</taxon>
        <taxon>Chitinophagales</taxon>
        <taxon>Chitinophagaceae</taxon>
        <taxon>Haoranjiania</taxon>
    </lineage>
</organism>
<evidence type="ECO:0000313" key="9">
    <source>
        <dbReference type="EMBL" id="MCU7694821.1"/>
    </source>
</evidence>
<reference evidence="9" key="1">
    <citation type="submission" date="2022-10" db="EMBL/GenBank/DDBJ databases">
        <authorList>
            <person name="Kim H.S."/>
            <person name="Kim J.-S."/>
            <person name="Suh M.K."/>
            <person name="Eom M.K."/>
            <person name="Lee J.-S."/>
        </authorList>
    </citation>
    <scope>NUCLEOTIDE SEQUENCE</scope>
    <source>
        <strain evidence="9">LIP-5</strain>
    </source>
</reference>
<sequence length="796" mass="89619">MIKNYFKTAWRNLLKGKFFSALNLIGLAVGLAAGIMILMWVHFQYSFNSHIKDADKIFSVNIKMPNNGEIIHFSNSTGVLKTLSASIPEIESVMRLSQNYVTLLTYGSQELYNKSQAFYADSNFFKFFSHQIVAGDKKSPLALSNSIVINETTARYLFGNDNPIGKTLKKDNSTNYVVTAVMKDFPKNTSIRPEILFSMAELASNFTNNGGNGVWKTIDEDMGNYAFYSFIKARNESIAASALQKISKMFIERFPHKEYKAVQKVQFFPMKFTELNLRSVDGKDTNLKLVRLFLAIGILILVIACINYVNLSTARAIGRMKEVGMRKITGANKIQIFTQFVFETTLLFGIAALGCLLMLYFFIPLFNKTFMEEGLEISLFDPGIWKVILVMFLATLAAAAVYPAIFLSSFKPMEVFQKRHLSSSGNSYIRRALVVLQFFISIVLIIATIIITRQMNYIRKMDLGYDQSYVLTAPMKTNMVMHTEAVLNELRKDPSIQAASVANGYISSIQHASGDYHDADHKPGSIFFYELNVEPRFIPAMQLSIAKGKNFSGTPGDSTSFILNETAIKKLAIKDPIGKEITYHDTKGTIIGIVKDFHFHDLHQPIAPLIMSSSKKGWNSVLYVKTTAQNAQRAIEATKRQWVKYTNEYPFEYTFLDESFAEQYKSDINFTILIKLFGAIAILISCLGLLGLAAYSTEVRRKEIGVRKVLGANAYQISAMLNADFLKLVLISFVFALPAGWWAMHKWLQGFAYRTQIEWWIFVFAGTISILIALIAVSTQSVKAALTNPIKSLRTE</sequence>
<evidence type="ECO:0000256" key="6">
    <source>
        <dbReference type="SAM" id="Phobius"/>
    </source>
</evidence>
<gene>
    <name evidence="9" type="ORF">OD355_09870</name>
</gene>
<dbReference type="PANTHER" id="PTHR30572:SF18">
    <property type="entry name" value="ABC-TYPE MACROLIDE FAMILY EXPORT SYSTEM PERMEASE COMPONENT 2"/>
    <property type="match status" value="1"/>
</dbReference>
<proteinExistence type="predicted"/>
<feature type="transmembrane region" description="Helical" evidence="6">
    <location>
        <begin position="725"/>
        <end position="744"/>
    </location>
</feature>
<dbReference type="AlphaFoldDB" id="A0AAE3IPM8"/>
<evidence type="ECO:0000256" key="5">
    <source>
        <dbReference type="ARBA" id="ARBA00023136"/>
    </source>
</evidence>
<dbReference type="RefSeq" id="WP_263038306.1">
    <property type="nucleotide sequence ID" value="NZ_JAOTPL010000014.1"/>
</dbReference>
<feature type="transmembrane region" description="Helical" evidence="6">
    <location>
        <begin position="759"/>
        <end position="777"/>
    </location>
</feature>
<comment type="caution">
    <text evidence="9">The sequence shown here is derived from an EMBL/GenBank/DDBJ whole genome shotgun (WGS) entry which is preliminary data.</text>
</comment>
<feature type="domain" description="MacB-like periplasmic core" evidence="8">
    <location>
        <begin position="434"/>
        <end position="632"/>
    </location>
</feature>
<dbReference type="InterPro" id="IPR025857">
    <property type="entry name" value="MacB_PCD"/>
</dbReference>
<dbReference type="PANTHER" id="PTHR30572">
    <property type="entry name" value="MEMBRANE COMPONENT OF TRANSPORTER-RELATED"/>
    <property type="match status" value="1"/>
</dbReference>
<keyword evidence="5 6" id="KW-0472">Membrane</keyword>
<feature type="transmembrane region" description="Helical" evidence="6">
    <location>
        <begin position="289"/>
        <end position="311"/>
    </location>
</feature>
<dbReference type="Proteomes" id="UP001209317">
    <property type="component" value="Unassembled WGS sequence"/>
</dbReference>
<dbReference type="EMBL" id="JAOTPL010000014">
    <property type="protein sequence ID" value="MCU7694821.1"/>
    <property type="molecule type" value="Genomic_DNA"/>
</dbReference>
<evidence type="ECO:0000256" key="4">
    <source>
        <dbReference type="ARBA" id="ARBA00022989"/>
    </source>
</evidence>
<protein>
    <submittedName>
        <fullName evidence="9">ABC transporter permease</fullName>
    </submittedName>
</protein>
<feature type="transmembrane region" description="Helical" evidence="6">
    <location>
        <begin position="383"/>
        <end position="407"/>
    </location>
</feature>
<keyword evidence="10" id="KW-1185">Reference proteome</keyword>
<feature type="transmembrane region" description="Helical" evidence="6">
    <location>
        <begin position="340"/>
        <end position="363"/>
    </location>
</feature>
<name>A0AAE3IPM8_9BACT</name>
<dbReference type="Pfam" id="PF12704">
    <property type="entry name" value="MacB_PCD"/>
    <property type="match status" value="2"/>
</dbReference>
<keyword evidence="3 6" id="KW-0812">Transmembrane</keyword>
<accession>A0AAE3IPM8</accession>
<keyword evidence="4 6" id="KW-1133">Transmembrane helix</keyword>
<dbReference type="InterPro" id="IPR050250">
    <property type="entry name" value="Macrolide_Exporter_MacB"/>
</dbReference>
<feature type="transmembrane region" description="Helical" evidence="6">
    <location>
        <begin position="428"/>
        <end position="451"/>
    </location>
</feature>
<dbReference type="GO" id="GO:0022857">
    <property type="term" value="F:transmembrane transporter activity"/>
    <property type="evidence" value="ECO:0007669"/>
    <property type="project" value="TreeGrafter"/>
</dbReference>